<dbReference type="InterPro" id="IPR007712">
    <property type="entry name" value="RelE/ParE_toxin"/>
</dbReference>
<keyword evidence="1" id="KW-1277">Toxin-antitoxin system</keyword>
<gene>
    <name evidence="2" type="ORF">LT679_14650</name>
</gene>
<evidence type="ECO:0000313" key="2">
    <source>
        <dbReference type="EMBL" id="MCD8741853.1"/>
    </source>
</evidence>
<dbReference type="Pfam" id="PF05016">
    <property type="entry name" value="ParE_toxin"/>
    <property type="match status" value="1"/>
</dbReference>
<dbReference type="Proteomes" id="UP001199919">
    <property type="component" value="Unassembled WGS sequence"/>
</dbReference>
<protein>
    <submittedName>
        <fullName evidence="2">Type II toxin-antitoxin system RelE/ParE family toxin</fullName>
    </submittedName>
</protein>
<reference evidence="2 3" key="1">
    <citation type="submission" date="2021-12" db="EMBL/GenBank/DDBJ databases">
        <title>Mucilaginibacter roseus genome.</title>
        <authorList>
            <person name="Ferreira J.R."/>
            <person name="Newman J.D."/>
        </authorList>
    </citation>
    <scope>NUCLEOTIDE SEQUENCE [LARGE SCALE GENOMIC DNA]</scope>
    <source>
        <strain evidence="2 3">LMG 28454</strain>
    </source>
</reference>
<dbReference type="RefSeq" id="WP_232178353.1">
    <property type="nucleotide sequence ID" value="NZ_JAJPWV010000004.1"/>
</dbReference>
<evidence type="ECO:0000256" key="1">
    <source>
        <dbReference type="ARBA" id="ARBA00022649"/>
    </source>
</evidence>
<dbReference type="Gene3D" id="3.30.2310.20">
    <property type="entry name" value="RelE-like"/>
    <property type="match status" value="1"/>
</dbReference>
<accession>A0ABS8U407</accession>
<keyword evidence="3" id="KW-1185">Reference proteome</keyword>
<sequence>MYKTLILPSAKNDIEEATIWYNKKQKGLGVKFTSYVRQKIALIKQEPFIASTRYDNVKTAVLDTFPFMIHYLLNENEKVIIIIAVFHTSRDPKIWKRDSQ</sequence>
<dbReference type="InterPro" id="IPR035093">
    <property type="entry name" value="RelE/ParE_toxin_dom_sf"/>
</dbReference>
<name>A0ABS8U407_9SPHI</name>
<organism evidence="2 3">
    <name type="scientific">Mucilaginibacter roseus</name>
    <dbReference type="NCBI Taxonomy" id="1528868"/>
    <lineage>
        <taxon>Bacteria</taxon>
        <taxon>Pseudomonadati</taxon>
        <taxon>Bacteroidota</taxon>
        <taxon>Sphingobacteriia</taxon>
        <taxon>Sphingobacteriales</taxon>
        <taxon>Sphingobacteriaceae</taxon>
        <taxon>Mucilaginibacter</taxon>
    </lineage>
</organism>
<evidence type="ECO:0000313" key="3">
    <source>
        <dbReference type="Proteomes" id="UP001199919"/>
    </source>
</evidence>
<proteinExistence type="predicted"/>
<dbReference type="EMBL" id="JAJPWV010000004">
    <property type="protein sequence ID" value="MCD8741853.1"/>
    <property type="molecule type" value="Genomic_DNA"/>
</dbReference>
<comment type="caution">
    <text evidence="2">The sequence shown here is derived from an EMBL/GenBank/DDBJ whole genome shotgun (WGS) entry which is preliminary data.</text>
</comment>